<keyword evidence="4 7" id="KW-1133">Transmembrane helix</keyword>
<feature type="domain" description="Palmitoyltransferase DHHC" evidence="8">
    <location>
        <begin position="92"/>
        <end position="219"/>
    </location>
</feature>
<dbReference type="GO" id="GO:0019706">
    <property type="term" value="F:protein-cysteine S-palmitoyltransferase activity"/>
    <property type="evidence" value="ECO:0007669"/>
    <property type="project" value="UniProtKB-EC"/>
</dbReference>
<evidence type="ECO:0000259" key="8">
    <source>
        <dbReference type="Pfam" id="PF01529"/>
    </source>
</evidence>
<accession>A0A9N9RRE7</accession>
<dbReference type="OrthoDB" id="331948at2759"/>
<proteinExistence type="inferred from homology"/>
<comment type="subcellular location">
    <subcellularLocation>
        <location evidence="1">Membrane</location>
        <topology evidence="1">Multi-pass membrane protein</topology>
    </subcellularLocation>
</comment>
<dbReference type="PROSITE" id="PS50216">
    <property type="entry name" value="DHHC"/>
    <property type="match status" value="1"/>
</dbReference>
<evidence type="ECO:0000256" key="4">
    <source>
        <dbReference type="ARBA" id="ARBA00022989"/>
    </source>
</evidence>
<evidence type="ECO:0000256" key="1">
    <source>
        <dbReference type="ARBA" id="ARBA00004141"/>
    </source>
</evidence>
<keyword evidence="10" id="KW-1185">Reference proteome</keyword>
<dbReference type="Pfam" id="PF01529">
    <property type="entry name" value="DHHC"/>
    <property type="match status" value="1"/>
</dbReference>
<evidence type="ECO:0000256" key="5">
    <source>
        <dbReference type="ARBA" id="ARBA00023136"/>
    </source>
</evidence>
<name>A0A9N9RRE7_9DIPT</name>
<dbReference type="AlphaFoldDB" id="A0A9N9RRE7"/>
<dbReference type="EMBL" id="OU895877">
    <property type="protein sequence ID" value="CAG9801590.1"/>
    <property type="molecule type" value="Genomic_DNA"/>
</dbReference>
<reference evidence="9" key="2">
    <citation type="submission" date="2022-10" db="EMBL/GenBank/DDBJ databases">
        <authorList>
            <consortium name="ENA_rothamsted_submissions"/>
            <consortium name="culmorum"/>
            <person name="King R."/>
        </authorList>
    </citation>
    <scope>NUCLEOTIDE SEQUENCE</scope>
</reference>
<keyword evidence="2 7" id="KW-0808">Transferase</keyword>
<feature type="transmembrane region" description="Helical" evidence="7">
    <location>
        <begin position="144"/>
        <end position="164"/>
    </location>
</feature>
<evidence type="ECO:0000313" key="9">
    <source>
        <dbReference type="EMBL" id="CAG9801590.1"/>
    </source>
</evidence>
<reference evidence="9" key="1">
    <citation type="submission" date="2022-01" db="EMBL/GenBank/DDBJ databases">
        <authorList>
            <person name="King R."/>
        </authorList>
    </citation>
    <scope>NUCLEOTIDE SEQUENCE</scope>
</reference>
<evidence type="ECO:0000256" key="6">
    <source>
        <dbReference type="ARBA" id="ARBA00023315"/>
    </source>
</evidence>
<dbReference type="PANTHER" id="PTHR12246">
    <property type="entry name" value="PALMITOYLTRANSFERASE ZDHHC16"/>
    <property type="match status" value="1"/>
</dbReference>
<dbReference type="InterPro" id="IPR001594">
    <property type="entry name" value="Palmitoyltrfase_DHHC"/>
</dbReference>
<feature type="transmembrane region" description="Helical" evidence="7">
    <location>
        <begin position="44"/>
        <end position="65"/>
    </location>
</feature>
<evidence type="ECO:0000313" key="10">
    <source>
        <dbReference type="Proteomes" id="UP001153620"/>
    </source>
</evidence>
<sequence>MVFVKDVCGIICLIFTYLALFYADYVVTRWIIMTVFTNSLWGPFNVFLFNTIIFLLVIAHLKAVFLDPGTVPLSSNRLDFSDLHSHPKELEKDEWTVCTRCETFRPPRAHHCRICKRCIKKLDHHCPWINNCVGERNQKYFLQFLVYVGVLAIYSIILIVITWMSEVDNNIDQEEIQKRMLHSIILLLESGLFGLFVIAIMVDQLHAILYDETPIEQLQMRGSYRPHRPKMYLMGEVCGHRTPFICWLLPCSLTNRKYEYESTSFLNHDV</sequence>
<keyword evidence="3 7" id="KW-0812">Transmembrane</keyword>
<evidence type="ECO:0000256" key="7">
    <source>
        <dbReference type="RuleBase" id="RU079119"/>
    </source>
</evidence>
<comment type="domain">
    <text evidence="7">The DHHC domain is required for palmitoyltransferase activity.</text>
</comment>
<feature type="transmembrane region" description="Helical" evidence="7">
    <location>
        <begin position="7"/>
        <end position="32"/>
    </location>
</feature>
<gene>
    <name evidence="9" type="ORF">CHIRRI_LOCUS4512</name>
</gene>
<dbReference type="Proteomes" id="UP001153620">
    <property type="component" value="Chromosome 1"/>
</dbReference>
<evidence type="ECO:0000256" key="2">
    <source>
        <dbReference type="ARBA" id="ARBA00022679"/>
    </source>
</evidence>
<comment type="catalytic activity">
    <reaction evidence="7">
        <text>L-cysteinyl-[protein] + hexadecanoyl-CoA = S-hexadecanoyl-L-cysteinyl-[protein] + CoA</text>
        <dbReference type="Rhea" id="RHEA:36683"/>
        <dbReference type="Rhea" id="RHEA-COMP:10131"/>
        <dbReference type="Rhea" id="RHEA-COMP:11032"/>
        <dbReference type="ChEBI" id="CHEBI:29950"/>
        <dbReference type="ChEBI" id="CHEBI:57287"/>
        <dbReference type="ChEBI" id="CHEBI:57379"/>
        <dbReference type="ChEBI" id="CHEBI:74151"/>
        <dbReference type="EC" id="2.3.1.225"/>
    </reaction>
</comment>
<keyword evidence="5 7" id="KW-0472">Membrane</keyword>
<organism evidence="9 10">
    <name type="scientific">Chironomus riparius</name>
    <dbReference type="NCBI Taxonomy" id="315576"/>
    <lineage>
        <taxon>Eukaryota</taxon>
        <taxon>Metazoa</taxon>
        <taxon>Ecdysozoa</taxon>
        <taxon>Arthropoda</taxon>
        <taxon>Hexapoda</taxon>
        <taxon>Insecta</taxon>
        <taxon>Pterygota</taxon>
        <taxon>Neoptera</taxon>
        <taxon>Endopterygota</taxon>
        <taxon>Diptera</taxon>
        <taxon>Nematocera</taxon>
        <taxon>Chironomoidea</taxon>
        <taxon>Chironomidae</taxon>
        <taxon>Chironominae</taxon>
        <taxon>Chironomus</taxon>
    </lineage>
</organism>
<evidence type="ECO:0000256" key="3">
    <source>
        <dbReference type="ARBA" id="ARBA00022692"/>
    </source>
</evidence>
<dbReference type="GO" id="GO:0016020">
    <property type="term" value="C:membrane"/>
    <property type="evidence" value="ECO:0007669"/>
    <property type="project" value="UniProtKB-SubCell"/>
</dbReference>
<feature type="transmembrane region" description="Helical" evidence="7">
    <location>
        <begin position="184"/>
        <end position="202"/>
    </location>
</feature>
<dbReference type="InterPro" id="IPR039859">
    <property type="entry name" value="PFA4/ZDH16/20/ERF2-like"/>
</dbReference>
<dbReference type="EC" id="2.3.1.225" evidence="7"/>
<protein>
    <recommendedName>
        <fullName evidence="7">Palmitoyltransferase</fullName>
        <ecNumber evidence="7">2.3.1.225</ecNumber>
    </recommendedName>
</protein>
<comment type="similarity">
    <text evidence="7">Belongs to the DHHC palmitoyltransferase family.</text>
</comment>
<keyword evidence="6 7" id="KW-0012">Acyltransferase</keyword>